<dbReference type="InterPro" id="IPR001214">
    <property type="entry name" value="SET_dom"/>
</dbReference>
<dbReference type="InterPro" id="IPR053185">
    <property type="entry name" value="SET_domain_protein"/>
</dbReference>
<dbReference type="Proteomes" id="UP000267821">
    <property type="component" value="Unassembled WGS sequence"/>
</dbReference>
<gene>
    <name evidence="2" type="ORF">L211DRAFT_747627</name>
</gene>
<name>A0A3N4LBP8_9PEZI</name>
<dbReference type="AlphaFoldDB" id="A0A3N4LBP8"/>
<dbReference type="CDD" id="cd20071">
    <property type="entry name" value="SET_SMYD"/>
    <property type="match status" value="1"/>
</dbReference>
<dbReference type="EMBL" id="ML121711">
    <property type="protein sequence ID" value="RPB18071.1"/>
    <property type="molecule type" value="Genomic_DNA"/>
</dbReference>
<feature type="domain" description="SET" evidence="1">
    <location>
        <begin position="1"/>
        <end position="91"/>
    </location>
</feature>
<dbReference type="OrthoDB" id="265717at2759"/>
<dbReference type="PANTHER" id="PTHR47332:SF4">
    <property type="entry name" value="SET DOMAIN-CONTAINING PROTEIN 5"/>
    <property type="match status" value="1"/>
</dbReference>
<evidence type="ECO:0000259" key="1">
    <source>
        <dbReference type="PROSITE" id="PS50280"/>
    </source>
</evidence>
<sequence>LSKEKQAAFLSLHYAQSKAASHAPPFLGICFTNAFGLGGNGRGSGLFEVASRFNHSCLPNAHHVWKEEREVMELIATSDISEGEEINISYLTTSEFFHPHKARQRILEERYGFRCDCGACAGPEVQARDRRREQISRLNDGVGGGILIAMNPARAMKFCRQVIELMTLESVEGKLPRVYFDAFQLAIAYGHQARASVVMKVHRRLRRLFEGDDAFDMTPEMNALVEEPQSHSVF</sequence>
<accession>A0A3N4LBP8</accession>
<reference evidence="2 3" key="1">
    <citation type="journal article" date="2018" name="Nat. Ecol. Evol.">
        <title>Pezizomycetes genomes reveal the molecular basis of ectomycorrhizal truffle lifestyle.</title>
        <authorList>
            <person name="Murat C."/>
            <person name="Payen T."/>
            <person name="Noel B."/>
            <person name="Kuo A."/>
            <person name="Morin E."/>
            <person name="Chen J."/>
            <person name="Kohler A."/>
            <person name="Krizsan K."/>
            <person name="Balestrini R."/>
            <person name="Da Silva C."/>
            <person name="Montanini B."/>
            <person name="Hainaut M."/>
            <person name="Levati E."/>
            <person name="Barry K.W."/>
            <person name="Belfiori B."/>
            <person name="Cichocki N."/>
            <person name="Clum A."/>
            <person name="Dockter R.B."/>
            <person name="Fauchery L."/>
            <person name="Guy J."/>
            <person name="Iotti M."/>
            <person name="Le Tacon F."/>
            <person name="Lindquist E.A."/>
            <person name="Lipzen A."/>
            <person name="Malagnac F."/>
            <person name="Mello A."/>
            <person name="Molinier V."/>
            <person name="Miyauchi S."/>
            <person name="Poulain J."/>
            <person name="Riccioni C."/>
            <person name="Rubini A."/>
            <person name="Sitrit Y."/>
            <person name="Splivallo R."/>
            <person name="Traeger S."/>
            <person name="Wang M."/>
            <person name="Zifcakova L."/>
            <person name="Wipf D."/>
            <person name="Zambonelli A."/>
            <person name="Paolocci F."/>
            <person name="Nowrousian M."/>
            <person name="Ottonello S."/>
            <person name="Baldrian P."/>
            <person name="Spatafora J.W."/>
            <person name="Henrissat B."/>
            <person name="Nagy L.G."/>
            <person name="Aury J.M."/>
            <person name="Wincker P."/>
            <person name="Grigoriev I.V."/>
            <person name="Bonfante P."/>
            <person name="Martin F.M."/>
        </authorList>
    </citation>
    <scope>NUCLEOTIDE SEQUENCE [LARGE SCALE GENOMIC DNA]</scope>
    <source>
        <strain evidence="2 3">ATCC MYA-4762</strain>
    </source>
</reference>
<dbReference type="InParanoid" id="A0A3N4LBP8"/>
<protein>
    <recommendedName>
        <fullName evidence="1">SET domain-containing protein</fullName>
    </recommendedName>
</protein>
<dbReference type="PROSITE" id="PS50280">
    <property type="entry name" value="SET"/>
    <property type="match status" value="1"/>
</dbReference>
<dbReference type="InterPro" id="IPR046341">
    <property type="entry name" value="SET_dom_sf"/>
</dbReference>
<evidence type="ECO:0000313" key="3">
    <source>
        <dbReference type="Proteomes" id="UP000267821"/>
    </source>
</evidence>
<organism evidence="2 3">
    <name type="scientific">Terfezia boudieri ATCC MYA-4762</name>
    <dbReference type="NCBI Taxonomy" id="1051890"/>
    <lineage>
        <taxon>Eukaryota</taxon>
        <taxon>Fungi</taxon>
        <taxon>Dikarya</taxon>
        <taxon>Ascomycota</taxon>
        <taxon>Pezizomycotina</taxon>
        <taxon>Pezizomycetes</taxon>
        <taxon>Pezizales</taxon>
        <taxon>Pezizaceae</taxon>
        <taxon>Terfezia</taxon>
    </lineage>
</organism>
<dbReference type="Gene3D" id="2.170.270.10">
    <property type="entry name" value="SET domain"/>
    <property type="match status" value="1"/>
</dbReference>
<proteinExistence type="predicted"/>
<dbReference type="Pfam" id="PF00856">
    <property type="entry name" value="SET"/>
    <property type="match status" value="1"/>
</dbReference>
<dbReference type="PANTHER" id="PTHR47332">
    <property type="entry name" value="SET DOMAIN-CONTAINING PROTEIN 5"/>
    <property type="match status" value="1"/>
</dbReference>
<feature type="non-terminal residue" evidence="2">
    <location>
        <position position="1"/>
    </location>
</feature>
<feature type="non-terminal residue" evidence="2">
    <location>
        <position position="234"/>
    </location>
</feature>
<keyword evidence="3" id="KW-1185">Reference proteome</keyword>
<dbReference type="STRING" id="1051890.A0A3N4LBP8"/>
<dbReference type="SUPFAM" id="SSF82199">
    <property type="entry name" value="SET domain"/>
    <property type="match status" value="1"/>
</dbReference>
<evidence type="ECO:0000313" key="2">
    <source>
        <dbReference type="EMBL" id="RPB18071.1"/>
    </source>
</evidence>